<dbReference type="EMBL" id="LM993661">
    <property type="protein sequence ID" value="VTZ76510.1"/>
    <property type="molecule type" value="Genomic_DNA"/>
</dbReference>
<dbReference type="Proteomes" id="UP000072874">
    <property type="component" value="Chromosome 7"/>
</dbReference>
<gene>
    <name evidence="3" type="ORF">PY17X_0716600</name>
    <name evidence="2" type="ORF">PYYM_0716500</name>
</gene>
<dbReference type="Proteomes" id="UP000072904">
    <property type="component" value="Chromosome 7"/>
</dbReference>
<reference evidence="4 5" key="1">
    <citation type="journal article" date="2014" name="BMC Biol.">
        <title>A comprehensive evaluation of rodent malaria parasite genomes and gene expression.</title>
        <authorList>
            <person name="Otto T.D."/>
            <person name="Bohme U."/>
            <person name="Jackson A.P."/>
            <person name="Hunt M."/>
            <person name="Franke-Fayard B."/>
            <person name="Hoeijmakers W.A."/>
            <person name="Religa A.A."/>
            <person name="Robertson L."/>
            <person name="Sanders M."/>
            <person name="Ogun S.A."/>
            <person name="Cunningham D."/>
            <person name="Erhart A."/>
            <person name="Billker O."/>
            <person name="Khan S.M."/>
            <person name="Stunnenberg H.G."/>
            <person name="Langhorne J."/>
            <person name="Holder A.A."/>
            <person name="Waters A.P."/>
            <person name="Newbold C.I."/>
            <person name="Pain A."/>
            <person name="Berriman M."/>
            <person name="Janse C.J."/>
        </authorList>
    </citation>
    <scope>NUCLEOTIDE SEQUENCE [LARGE SCALE GENOMIC DNA]</scope>
    <source>
        <strain evidence="3 4">17X</strain>
        <strain evidence="2 5">YM</strain>
    </source>
</reference>
<reference evidence="2" key="2">
    <citation type="submission" date="2014-05" db="EMBL/GenBank/DDBJ databases">
        <authorList>
            <person name="Aslett A.Martin."/>
            <person name="De Silva Nishadi"/>
        </authorList>
    </citation>
    <scope>NUCLEOTIDE SEQUENCE</scope>
    <source>
        <strain evidence="2">YM</strain>
    </source>
</reference>
<dbReference type="VEuPathDB" id="PlasmoDB:PY17X_0716600"/>
<evidence type="ECO:0000256" key="1">
    <source>
        <dbReference type="SAM" id="MobiDB-lite"/>
    </source>
</evidence>
<evidence type="ECO:0000313" key="5">
    <source>
        <dbReference type="Proteomes" id="UP000072904"/>
    </source>
</evidence>
<accession>A0A077Y2E7</accession>
<reference evidence="3" key="3">
    <citation type="submission" date="2014-05" db="EMBL/GenBank/DDBJ databases">
        <authorList>
            <person name="Aslett M.A."/>
            <person name="De Silva N."/>
        </authorList>
    </citation>
    <scope>NUCLEOTIDE SEQUENCE</scope>
    <source>
        <strain evidence="3">17X</strain>
    </source>
</reference>
<dbReference type="GeneID" id="3807376"/>
<feature type="region of interest" description="Disordered" evidence="1">
    <location>
        <begin position="99"/>
        <end position="126"/>
    </location>
</feature>
<sequence>MASNYVAEKPIEKKYPYANFADVDKIREAPNVHDSIKTMQLKIASLMNQNKNEHSLKKNVNFNMPPQTENVDKKKFSTNNSAIAKILNNKLFQRNSCPNISTPNNNNNIDDKTNKEPILGKNPKSFTQSRISNINKMVDENYKKKLIAALQSRKNNYDDTTSIACDNTEKNYSIGTKNMSINKSNYSNYTHMYSDNEENNICIDKFQDNKYPSLVKNKTKNRYFKNKNTLTDDSTCTPDEENSNNELPQKKNTHFFFNFFNLKKKKNRNFKNEDIKKISSNEDKQKAPKDPNNFIPPTKNKRSLKYLFFH</sequence>
<dbReference type="RefSeq" id="XP_022811824.1">
    <property type="nucleotide sequence ID" value="XM_022955560.1"/>
</dbReference>
<proteinExistence type="predicted"/>
<dbReference type="EMBL" id="LK934635">
    <property type="protein sequence ID" value="CDU17286.1"/>
    <property type="molecule type" value="Genomic_DNA"/>
</dbReference>
<protein>
    <submittedName>
        <fullName evidence="2">Uncharacterized protein</fullName>
    </submittedName>
</protein>
<dbReference type="VEuPathDB" id="PlasmoDB:PY02205"/>
<feature type="compositionally biased region" description="Low complexity" evidence="1">
    <location>
        <begin position="99"/>
        <end position="108"/>
    </location>
</feature>
<name>A0A077Y2E7_PLAYE</name>
<feature type="region of interest" description="Disordered" evidence="1">
    <location>
        <begin position="273"/>
        <end position="299"/>
    </location>
</feature>
<organism evidence="2 5">
    <name type="scientific">Plasmodium yoelii</name>
    <dbReference type="NCBI Taxonomy" id="5861"/>
    <lineage>
        <taxon>Eukaryota</taxon>
        <taxon>Sar</taxon>
        <taxon>Alveolata</taxon>
        <taxon>Apicomplexa</taxon>
        <taxon>Aconoidasida</taxon>
        <taxon>Haemosporida</taxon>
        <taxon>Plasmodiidae</taxon>
        <taxon>Plasmodium</taxon>
        <taxon>Plasmodium (Vinckeia)</taxon>
    </lineage>
</organism>
<dbReference type="VEuPathDB" id="PlasmoDB:Py17XNL_000704252"/>
<dbReference type="VEuPathDB" id="PlasmoDB:PYYM_0716500"/>
<evidence type="ECO:0000313" key="4">
    <source>
        <dbReference type="Proteomes" id="UP000072874"/>
    </source>
</evidence>
<dbReference type="OMA" id="MKSCAYS"/>
<feature type="compositionally biased region" description="Basic and acidic residues" evidence="1">
    <location>
        <begin position="273"/>
        <end position="289"/>
    </location>
</feature>
<dbReference type="AlphaFoldDB" id="A0A077Y2E7"/>
<dbReference type="KEGG" id="pyo:PY17X_0716600"/>
<evidence type="ECO:0000313" key="2">
    <source>
        <dbReference type="EMBL" id="CDU17286.1"/>
    </source>
</evidence>
<reference evidence="3" key="4">
    <citation type="submission" date="2019-05" db="EMBL/GenBank/DDBJ databases">
        <authorList>
            <consortium name="Pathogen Informatics"/>
        </authorList>
    </citation>
    <scope>NUCLEOTIDE SEQUENCE</scope>
    <source>
        <strain evidence="3">17X</strain>
    </source>
</reference>
<dbReference type="OrthoDB" id="372675at2759"/>
<evidence type="ECO:0000313" key="3">
    <source>
        <dbReference type="EMBL" id="VTZ76510.1"/>
    </source>
</evidence>